<dbReference type="STRING" id="46223.SAMN05421852_11916"/>
<name>A0A1I3TP22_9BACL</name>
<evidence type="ECO:0000256" key="3">
    <source>
        <dbReference type="ARBA" id="ARBA00022840"/>
    </source>
</evidence>
<evidence type="ECO:0000259" key="6">
    <source>
        <dbReference type="PROSITE" id="PS50893"/>
    </source>
</evidence>
<dbReference type="FunFam" id="3.40.50.300:FF:000011">
    <property type="entry name" value="Putative ABC transporter ATP-binding component"/>
    <property type="match status" value="1"/>
</dbReference>
<keyword evidence="2" id="KW-0547">Nucleotide-binding</keyword>
<evidence type="ECO:0000256" key="5">
    <source>
        <dbReference type="SAM" id="MobiDB-lite"/>
    </source>
</evidence>
<reference evidence="7 8" key="1">
    <citation type="submission" date="2016-10" db="EMBL/GenBank/DDBJ databases">
        <authorList>
            <person name="de Groot N.N."/>
        </authorList>
    </citation>
    <scope>NUCLEOTIDE SEQUENCE [LARGE SCALE GENOMIC DNA]</scope>
    <source>
        <strain evidence="7 8">DSM 44778</strain>
    </source>
</reference>
<evidence type="ECO:0000256" key="4">
    <source>
        <dbReference type="SAM" id="Coils"/>
    </source>
</evidence>
<dbReference type="Gene3D" id="1.10.287.380">
    <property type="entry name" value="Valyl-tRNA synthetase, C-terminal domain"/>
    <property type="match status" value="1"/>
</dbReference>
<keyword evidence="1" id="KW-0677">Repeat</keyword>
<evidence type="ECO:0000256" key="1">
    <source>
        <dbReference type="ARBA" id="ARBA00022737"/>
    </source>
</evidence>
<feature type="domain" description="ABC transporter" evidence="6">
    <location>
        <begin position="4"/>
        <end position="264"/>
    </location>
</feature>
<gene>
    <name evidence="7" type="ORF">SAMN05421852_11916</name>
</gene>
<dbReference type="Pfam" id="PF16326">
    <property type="entry name" value="ABC_tran_CTD"/>
    <property type="match status" value="1"/>
</dbReference>
<dbReference type="InterPro" id="IPR051309">
    <property type="entry name" value="ABCF_ATPase"/>
</dbReference>
<dbReference type="PANTHER" id="PTHR42855:SF2">
    <property type="entry name" value="DRUG RESISTANCE ABC TRANSPORTER,ATP-BINDING PROTEIN"/>
    <property type="match status" value="1"/>
</dbReference>
<accession>A0A1I3TP22</accession>
<dbReference type="FunFam" id="3.40.50.300:FF:000309">
    <property type="entry name" value="ABC transporter ATP-binding protein"/>
    <property type="match status" value="1"/>
</dbReference>
<dbReference type="PROSITE" id="PS50893">
    <property type="entry name" value="ABC_TRANSPORTER_2"/>
    <property type="match status" value="2"/>
</dbReference>
<evidence type="ECO:0000313" key="7">
    <source>
        <dbReference type="EMBL" id="SFJ72968.1"/>
    </source>
</evidence>
<feature type="compositionally biased region" description="Polar residues" evidence="5">
    <location>
        <begin position="546"/>
        <end position="557"/>
    </location>
</feature>
<sequence>MLILQTKSIDKSFGSKEILRQVQIQVHEKERVGLVGVNGAGKTTLLKIIAGELHPDAGEIILAKKARVGYLAQDSGLTSEETIWQELMQVFSHLKQMETELRELEKEMGQEHVYSNEKRYQKTLEKYAALQEAFEEQGGYEYEAKIRSTLHGLGMGHVDPHTTMVSELSGGQKTRVALAKMLLEEPDLLILDEPTNYLDIEAIEWLEQTLRNYNGAILLVSHDRYFLDRLVSVIYELERNQATRYVGNYTSYIQQKEERLKSQLKAYEEQQAEIKKMEEFIQRNIARASTSKRAQSRRKVLEKMERIEKPITQMKQAAIRFDIAVTSGKQVLEVDQLSVGYETPILQDLSFRIERGERIAIIGPNGIGKSTLLKTLAGHLPPHQGEIRWGTNVQVDYYDQEQKDLHPEKQVIDEIWDEHPHFDQTTVRSYLGQFLFSGEDVFKRVEDLSGGEKARLSLLKRLLNQANFLLMDEPTNHLDMFSKERLEQALEGYPGTLLFISHDRYFINRLASRIWEVSAEGIKDYPGSYEWYLEKKALEKLEEASQETSTQHSAQTYRQKEKEEQRRQKQRQQRIAELEQEIMDLEQRITAIHEELCQPDLFSDPIKSAALKDELEQLEKTLSQKTDEWAELADE</sequence>
<dbReference type="SMART" id="SM00382">
    <property type="entry name" value="AAA"/>
    <property type="match status" value="2"/>
</dbReference>
<protein>
    <submittedName>
        <fullName evidence="7">ATP-binding cassette, subfamily F, member 3</fullName>
    </submittedName>
</protein>
<feature type="domain" description="ABC transporter" evidence="6">
    <location>
        <begin position="329"/>
        <end position="544"/>
    </location>
</feature>
<dbReference type="OrthoDB" id="9760950at2"/>
<evidence type="ECO:0000256" key="2">
    <source>
        <dbReference type="ARBA" id="ARBA00022741"/>
    </source>
</evidence>
<feature type="coiled-coil region" evidence="4">
    <location>
        <begin position="87"/>
        <end position="114"/>
    </location>
</feature>
<dbReference type="Pfam" id="PF12848">
    <property type="entry name" value="ABC_tran_Xtn"/>
    <property type="match status" value="1"/>
</dbReference>
<dbReference type="CDD" id="cd03221">
    <property type="entry name" value="ABCF_EF-3"/>
    <property type="match status" value="2"/>
</dbReference>
<dbReference type="PANTHER" id="PTHR42855">
    <property type="entry name" value="ABC TRANSPORTER ATP-BINDING SUBUNIT"/>
    <property type="match status" value="1"/>
</dbReference>
<dbReference type="InterPro" id="IPR032524">
    <property type="entry name" value="ABC_tran_C"/>
</dbReference>
<dbReference type="RefSeq" id="WP_093231232.1">
    <property type="nucleotide sequence ID" value="NZ_FORR01000019.1"/>
</dbReference>
<dbReference type="InterPro" id="IPR032781">
    <property type="entry name" value="ABC_tran_Xtn"/>
</dbReference>
<dbReference type="SUPFAM" id="SSF52540">
    <property type="entry name" value="P-loop containing nucleoside triphosphate hydrolases"/>
    <property type="match status" value="2"/>
</dbReference>
<dbReference type="GO" id="GO:0003677">
    <property type="term" value="F:DNA binding"/>
    <property type="evidence" value="ECO:0007669"/>
    <property type="project" value="InterPro"/>
</dbReference>
<dbReference type="InterPro" id="IPR027417">
    <property type="entry name" value="P-loop_NTPase"/>
</dbReference>
<dbReference type="InterPro" id="IPR017871">
    <property type="entry name" value="ABC_transporter-like_CS"/>
</dbReference>
<proteinExistence type="predicted"/>
<keyword evidence="3 7" id="KW-0067">ATP-binding</keyword>
<feature type="compositionally biased region" description="Basic and acidic residues" evidence="5">
    <location>
        <begin position="558"/>
        <end position="567"/>
    </location>
</feature>
<feature type="coiled-coil region" evidence="4">
    <location>
        <begin position="253"/>
        <end position="284"/>
    </location>
</feature>
<dbReference type="Pfam" id="PF00005">
    <property type="entry name" value="ABC_tran"/>
    <property type="match status" value="2"/>
</dbReference>
<dbReference type="InterPro" id="IPR003439">
    <property type="entry name" value="ABC_transporter-like_ATP-bd"/>
</dbReference>
<evidence type="ECO:0000313" key="8">
    <source>
        <dbReference type="Proteomes" id="UP000199545"/>
    </source>
</evidence>
<dbReference type="InterPro" id="IPR037118">
    <property type="entry name" value="Val-tRNA_synth_C_sf"/>
</dbReference>
<dbReference type="EMBL" id="FORR01000019">
    <property type="protein sequence ID" value="SFJ72968.1"/>
    <property type="molecule type" value="Genomic_DNA"/>
</dbReference>
<feature type="region of interest" description="Disordered" evidence="5">
    <location>
        <begin position="543"/>
        <end position="572"/>
    </location>
</feature>
<dbReference type="AlphaFoldDB" id="A0A1I3TP22"/>
<dbReference type="GO" id="GO:0005524">
    <property type="term" value="F:ATP binding"/>
    <property type="evidence" value="ECO:0007669"/>
    <property type="project" value="UniProtKB-KW"/>
</dbReference>
<keyword evidence="8" id="KW-1185">Reference proteome</keyword>
<dbReference type="Proteomes" id="UP000199545">
    <property type="component" value="Unassembled WGS sequence"/>
</dbReference>
<organism evidence="7 8">
    <name type="scientific">Thermoflavimicrobium dichotomicum</name>
    <dbReference type="NCBI Taxonomy" id="46223"/>
    <lineage>
        <taxon>Bacteria</taxon>
        <taxon>Bacillati</taxon>
        <taxon>Bacillota</taxon>
        <taxon>Bacilli</taxon>
        <taxon>Bacillales</taxon>
        <taxon>Thermoactinomycetaceae</taxon>
        <taxon>Thermoflavimicrobium</taxon>
    </lineage>
</organism>
<keyword evidence="4" id="KW-0175">Coiled coil</keyword>
<dbReference type="PROSITE" id="PS00211">
    <property type="entry name" value="ABC_TRANSPORTER_1"/>
    <property type="match status" value="1"/>
</dbReference>
<dbReference type="InterPro" id="IPR003593">
    <property type="entry name" value="AAA+_ATPase"/>
</dbReference>
<dbReference type="Gene3D" id="3.40.50.300">
    <property type="entry name" value="P-loop containing nucleotide triphosphate hydrolases"/>
    <property type="match status" value="2"/>
</dbReference>
<dbReference type="GO" id="GO:0016887">
    <property type="term" value="F:ATP hydrolysis activity"/>
    <property type="evidence" value="ECO:0007669"/>
    <property type="project" value="InterPro"/>
</dbReference>